<gene>
    <name evidence="10" type="ORF">BDQ12DRAFT_646641</name>
</gene>
<dbReference type="Proteomes" id="UP000308652">
    <property type="component" value="Unassembled WGS sequence"/>
</dbReference>
<feature type="compositionally biased region" description="Basic and acidic residues" evidence="8">
    <location>
        <begin position="204"/>
        <end position="219"/>
    </location>
</feature>
<organism evidence="10 11">
    <name type="scientific">Crucibulum laeve</name>
    <dbReference type="NCBI Taxonomy" id="68775"/>
    <lineage>
        <taxon>Eukaryota</taxon>
        <taxon>Fungi</taxon>
        <taxon>Dikarya</taxon>
        <taxon>Basidiomycota</taxon>
        <taxon>Agaricomycotina</taxon>
        <taxon>Agaricomycetes</taxon>
        <taxon>Agaricomycetidae</taxon>
        <taxon>Agaricales</taxon>
        <taxon>Agaricineae</taxon>
        <taxon>Nidulariaceae</taxon>
        <taxon>Crucibulum</taxon>
    </lineage>
</organism>
<comment type="function">
    <text evidence="5">Involved in rRNA-processing and ribosome biogenesis.</text>
</comment>
<feature type="compositionally biased region" description="Basic residues" evidence="8">
    <location>
        <begin position="265"/>
        <end position="274"/>
    </location>
</feature>
<comment type="subcellular location">
    <subcellularLocation>
        <location evidence="1">Nucleus</location>
        <location evidence="1">Nucleolus</location>
    </subcellularLocation>
</comment>
<feature type="compositionally biased region" description="Basic and acidic residues" evidence="8">
    <location>
        <begin position="275"/>
        <end position="287"/>
    </location>
</feature>
<evidence type="ECO:0000259" key="9">
    <source>
        <dbReference type="Pfam" id="PF24779"/>
    </source>
</evidence>
<dbReference type="CDD" id="cd09865">
    <property type="entry name" value="PIN_ScUtp23p-like"/>
    <property type="match status" value="1"/>
</dbReference>
<feature type="domain" description="UTP23 sensor motif region" evidence="9">
    <location>
        <begin position="185"/>
        <end position="203"/>
    </location>
</feature>
<dbReference type="InterPro" id="IPR057776">
    <property type="entry name" value="UTP23_sensor"/>
</dbReference>
<evidence type="ECO:0000256" key="3">
    <source>
        <dbReference type="ARBA" id="ARBA00022552"/>
    </source>
</evidence>
<protein>
    <recommendedName>
        <fullName evidence="7">U three protein 23</fullName>
    </recommendedName>
</protein>
<evidence type="ECO:0000256" key="1">
    <source>
        <dbReference type="ARBA" id="ARBA00004604"/>
    </source>
</evidence>
<dbReference type="FunFam" id="3.40.50.1010:FF:000006">
    <property type="entry name" value="rRNA-processing protein UTP23 homolog"/>
    <property type="match status" value="1"/>
</dbReference>
<keyword evidence="2" id="KW-0690">Ribosome biogenesis</keyword>
<evidence type="ECO:0000256" key="8">
    <source>
        <dbReference type="SAM" id="MobiDB-lite"/>
    </source>
</evidence>
<evidence type="ECO:0000256" key="6">
    <source>
        <dbReference type="ARBA" id="ARBA00038503"/>
    </source>
</evidence>
<dbReference type="InterPro" id="IPR006984">
    <property type="entry name" value="Fcf1/UTP23"/>
</dbReference>
<evidence type="ECO:0000313" key="10">
    <source>
        <dbReference type="EMBL" id="TFK40988.1"/>
    </source>
</evidence>
<dbReference type="Pfam" id="PF24779">
    <property type="entry name" value="UTP23_sensor"/>
    <property type="match status" value="1"/>
</dbReference>
<dbReference type="GO" id="GO:0032040">
    <property type="term" value="C:small-subunit processome"/>
    <property type="evidence" value="ECO:0007669"/>
    <property type="project" value="InterPro"/>
</dbReference>
<dbReference type="OrthoDB" id="25675at2759"/>
<evidence type="ECO:0000256" key="7">
    <source>
        <dbReference type="ARBA" id="ARBA00076388"/>
    </source>
</evidence>
<keyword evidence="11" id="KW-1185">Reference proteome</keyword>
<feature type="region of interest" description="Disordered" evidence="8">
    <location>
        <begin position="161"/>
        <end position="287"/>
    </location>
</feature>
<dbReference type="PANTHER" id="PTHR12416">
    <property type="entry name" value="RRNA-PROCESSING PROTEIN UTP23 HOMOLOG"/>
    <property type="match status" value="1"/>
</dbReference>
<name>A0A5C3MB26_9AGAR</name>
<keyword evidence="4" id="KW-0539">Nucleus</keyword>
<dbReference type="Gene3D" id="3.40.50.1010">
    <property type="entry name" value="5'-nuclease"/>
    <property type="match status" value="1"/>
</dbReference>
<dbReference type="GO" id="GO:0006364">
    <property type="term" value="P:rRNA processing"/>
    <property type="evidence" value="ECO:0007669"/>
    <property type="project" value="UniProtKB-KW"/>
</dbReference>
<accession>A0A5C3MB26</accession>
<reference evidence="10 11" key="1">
    <citation type="journal article" date="2019" name="Nat. Ecol. Evol.">
        <title>Megaphylogeny resolves global patterns of mushroom evolution.</title>
        <authorList>
            <person name="Varga T."/>
            <person name="Krizsan K."/>
            <person name="Foldi C."/>
            <person name="Dima B."/>
            <person name="Sanchez-Garcia M."/>
            <person name="Sanchez-Ramirez S."/>
            <person name="Szollosi G.J."/>
            <person name="Szarkandi J.G."/>
            <person name="Papp V."/>
            <person name="Albert L."/>
            <person name="Andreopoulos W."/>
            <person name="Angelini C."/>
            <person name="Antonin V."/>
            <person name="Barry K.W."/>
            <person name="Bougher N.L."/>
            <person name="Buchanan P."/>
            <person name="Buyck B."/>
            <person name="Bense V."/>
            <person name="Catcheside P."/>
            <person name="Chovatia M."/>
            <person name="Cooper J."/>
            <person name="Damon W."/>
            <person name="Desjardin D."/>
            <person name="Finy P."/>
            <person name="Geml J."/>
            <person name="Haridas S."/>
            <person name="Hughes K."/>
            <person name="Justo A."/>
            <person name="Karasinski D."/>
            <person name="Kautmanova I."/>
            <person name="Kiss B."/>
            <person name="Kocsube S."/>
            <person name="Kotiranta H."/>
            <person name="LaButti K.M."/>
            <person name="Lechner B.E."/>
            <person name="Liimatainen K."/>
            <person name="Lipzen A."/>
            <person name="Lukacs Z."/>
            <person name="Mihaltcheva S."/>
            <person name="Morgado L.N."/>
            <person name="Niskanen T."/>
            <person name="Noordeloos M.E."/>
            <person name="Ohm R.A."/>
            <person name="Ortiz-Santana B."/>
            <person name="Ovrebo C."/>
            <person name="Racz N."/>
            <person name="Riley R."/>
            <person name="Savchenko A."/>
            <person name="Shiryaev A."/>
            <person name="Soop K."/>
            <person name="Spirin V."/>
            <person name="Szebenyi C."/>
            <person name="Tomsovsky M."/>
            <person name="Tulloss R.E."/>
            <person name="Uehling J."/>
            <person name="Grigoriev I.V."/>
            <person name="Vagvolgyi C."/>
            <person name="Papp T."/>
            <person name="Martin F.M."/>
            <person name="Miettinen O."/>
            <person name="Hibbett D.S."/>
            <person name="Nagy L.G."/>
        </authorList>
    </citation>
    <scope>NUCLEOTIDE SEQUENCE [LARGE SCALE GENOMIC DNA]</scope>
    <source>
        <strain evidence="10 11">CBS 166.37</strain>
    </source>
</reference>
<evidence type="ECO:0000313" key="11">
    <source>
        <dbReference type="Proteomes" id="UP000308652"/>
    </source>
</evidence>
<dbReference type="SUPFAM" id="SSF88723">
    <property type="entry name" value="PIN domain-like"/>
    <property type="match status" value="1"/>
</dbReference>
<dbReference type="InterPro" id="IPR029060">
    <property type="entry name" value="PIN-like_dom_sf"/>
</dbReference>
<proteinExistence type="inferred from homology"/>
<comment type="similarity">
    <text evidence="6">Belongs to the UTP23/FCF1 family. UTP23 subfamily.</text>
</comment>
<dbReference type="STRING" id="68775.A0A5C3MB26"/>
<evidence type="ECO:0000256" key="4">
    <source>
        <dbReference type="ARBA" id="ARBA00023242"/>
    </source>
</evidence>
<keyword evidence="3" id="KW-0698">rRNA processing</keyword>
<evidence type="ECO:0000256" key="2">
    <source>
        <dbReference type="ARBA" id="ARBA00022517"/>
    </source>
</evidence>
<feature type="compositionally biased region" description="Basic and acidic residues" evidence="8">
    <location>
        <begin position="246"/>
        <end position="255"/>
    </location>
</feature>
<sequence length="287" mass="32083">MRQKRAKAYRKLMHLYSMSFGFRQPYQVLVDSEMCKVATAHKLDLVKQLGSVLQGEVKPMITQCCIHELYLQGKEQQPAVDLAKLFERRKCNHREPIPGDDCLIGVVGDKNKHRYVIATQSQPLRVKLRSIPATPLIHINRSVMVLEPPSDATLKAKEATEEKALHAPPSDIALVGTSNPEDHQPKKQKGPKGPNPLSVKRKKPLSDEPTPKQKSKGKEVSTVSGMKTAAGAKRKRSEPADESGEDNIRIQHIVETDAGESDAVKKRRKRRRKAKTEGDRSDEVTLV</sequence>
<dbReference type="EMBL" id="ML213595">
    <property type="protein sequence ID" value="TFK40988.1"/>
    <property type="molecule type" value="Genomic_DNA"/>
</dbReference>
<evidence type="ECO:0000256" key="5">
    <source>
        <dbReference type="ARBA" id="ARBA00037300"/>
    </source>
</evidence>
<dbReference type="Pfam" id="PF04900">
    <property type="entry name" value="Fcf1"/>
    <property type="match status" value="1"/>
</dbReference>
<dbReference type="AlphaFoldDB" id="A0A5C3MB26"/>